<keyword evidence="8 12" id="KW-0496">Mitochondrion</keyword>
<keyword evidence="4" id="KW-1278">Translocase</keyword>
<accession>A0A0C5C0Q8</accession>
<dbReference type="Pfam" id="PF00361">
    <property type="entry name" value="Proton_antipo_M"/>
    <property type="match status" value="1"/>
</dbReference>
<dbReference type="NCBIfam" id="TIGR01974">
    <property type="entry name" value="NDH_I_L"/>
    <property type="match status" value="1"/>
</dbReference>
<feature type="transmembrane region" description="Helical" evidence="8">
    <location>
        <begin position="112"/>
        <end position="130"/>
    </location>
</feature>
<comment type="similarity">
    <text evidence="2 8">Belongs to the complex I subunit 5 family.</text>
</comment>
<evidence type="ECO:0000256" key="8">
    <source>
        <dbReference type="RuleBase" id="RU003404"/>
    </source>
</evidence>
<dbReference type="InterPro" id="IPR001750">
    <property type="entry name" value="ND/Mrp_TM"/>
</dbReference>
<dbReference type="GO" id="GO:0016020">
    <property type="term" value="C:membrane"/>
    <property type="evidence" value="ECO:0007669"/>
    <property type="project" value="UniProtKB-SubCell"/>
</dbReference>
<dbReference type="RefSeq" id="YP_009123610.1">
    <property type="nucleotide sequence ID" value="NC_026573.1"/>
</dbReference>
<evidence type="ECO:0000256" key="7">
    <source>
        <dbReference type="ARBA" id="ARBA00023136"/>
    </source>
</evidence>
<sequence>MFLFPLVSTLLSSVISGSMIARAIGHRGSAVCSIICLFVAFISSSLIWYEVALGSSEVFINLFGDWFTVGSFNVTWSVYIDLYTAHMLLTVTSVSCAVHCYAVVYMRSDPHLNLFMSYLSLFTFFMVVLVCSENLVMMLVGWEGIGVCSYLLIGYWSHRLSAVKSAQKAILVNRVSDGLLLWGILWVWWHTGCLEYDLILLSEAPYLSTFLSLSILIGAMGKSAQILFHVWLADAMEGPTPVSALIHAATLVTAGVYVMVRLSIFYDDLIIVVGALTAFMAGIFGYFQNDLKRVIAFSTCSQLGYMMVSVGLGEFGADASMCHLMTHASFKAALFLAAGVIIMSSGGTQQMARYGGLSASHCSLFCFLTLLVGCICLMGFPETSGFYSKETIINLSYVFFNPLADYAHTLLIIAAFITCSYTVKLFIQSFFYDFSGYDYSVAPASPNTSVLIATAFTILLFDVMLKIWVGTNLLSGILFFIPWGVKTLPAGLMLAGFFTATAAVSSKQFGIMRFSATRWGFDQMYARTLVLLVLDWGRITWSAGDKGIFMLNDQKVQI</sequence>
<feature type="domain" description="NADH:quinone oxidoreductase/Mrp antiporter transmembrane" evidence="10">
    <location>
        <begin position="132"/>
        <end position="396"/>
    </location>
</feature>
<protein>
    <recommendedName>
        <fullName evidence="8">NADH-ubiquinone oxidoreductase chain 5</fullName>
        <ecNumber evidence="8">7.1.1.2</ecNumber>
    </recommendedName>
</protein>
<feature type="transmembrane region" description="Helical" evidence="8">
    <location>
        <begin position="448"/>
        <end position="468"/>
    </location>
</feature>
<feature type="chain" id="PRO_5002175557" description="NADH-ubiquinone oxidoreductase chain 5" evidence="9">
    <location>
        <begin position="18"/>
        <end position="558"/>
    </location>
</feature>
<evidence type="ECO:0000313" key="12">
    <source>
        <dbReference type="EMBL" id="AJN90471.1"/>
    </source>
</evidence>
<dbReference type="InterPro" id="IPR001516">
    <property type="entry name" value="Proton_antipo_N"/>
</dbReference>
<comment type="catalytic activity">
    <reaction evidence="8">
        <text>a ubiquinone + NADH + 5 H(+)(in) = a ubiquinol + NAD(+) + 4 H(+)(out)</text>
        <dbReference type="Rhea" id="RHEA:29091"/>
        <dbReference type="Rhea" id="RHEA-COMP:9565"/>
        <dbReference type="Rhea" id="RHEA-COMP:9566"/>
        <dbReference type="ChEBI" id="CHEBI:15378"/>
        <dbReference type="ChEBI" id="CHEBI:16389"/>
        <dbReference type="ChEBI" id="CHEBI:17976"/>
        <dbReference type="ChEBI" id="CHEBI:57540"/>
        <dbReference type="ChEBI" id="CHEBI:57945"/>
        <dbReference type="EC" id="7.1.1.2"/>
    </reaction>
</comment>
<dbReference type="GO" id="GO:0008137">
    <property type="term" value="F:NADH dehydrogenase (ubiquinone) activity"/>
    <property type="evidence" value="ECO:0007669"/>
    <property type="project" value="UniProtKB-EC"/>
</dbReference>
<reference evidence="12" key="1">
    <citation type="journal article" date="2015" name="Genome Biol. Evol.">
        <title>Massive and widespread organelle genomic expansion in the green algal genus Dunaliella.</title>
        <authorList>
            <person name="Del Vasto M."/>
            <person name="Figueroa-Martinez F."/>
            <person name="Featherston J."/>
            <person name="Gonzalez M.A."/>
            <person name="Reyes-Prieto A."/>
            <person name="Durand P.M."/>
            <person name="Smith D.R."/>
        </authorList>
    </citation>
    <scope>NUCLEOTIDE SEQUENCE</scope>
    <source>
        <strain evidence="12">SAG 11-49</strain>
    </source>
</reference>
<dbReference type="InterPro" id="IPR003945">
    <property type="entry name" value="NU5C-like"/>
</dbReference>
<evidence type="ECO:0000256" key="6">
    <source>
        <dbReference type="ARBA" id="ARBA00023027"/>
    </source>
</evidence>
<feature type="transmembrane region" description="Helical" evidence="8">
    <location>
        <begin position="244"/>
        <end position="264"/>
    </location>
</feature>
<keyword evidence="3 8" id="KW-0812">Transmembrane</keyword>
<keyword evidence="6 8" id="KW-0520">NAD</keyword>
<keyword evidence="8" id="KW-0830">Ubiquinone</keyword>
<organism evidence="12">
    <name type="scientific">Chlamydomonas leiostraca</name>
    <dbReference type="NCBI Taxonomy" id="1034604"/>
    <lineage>
        <taxon>Eukaryota</taxon>
        <taxon>Viridiplantae</taxon>
        <taxon>Chlorophyta</taxon>
        <taxon>core chlorophytes</taxon>
        <taxon>Chlorophyceae</taxon>
        <taxon>CS clade</taxon>
        <taxon>Chlamydomonadales</taxon>
        <taxon>Chlamydomonadaceae</taxon>
        <taxon>Chlamydomonas</taxon>
    </lineage>
</organism>
<dbReference type="GO" id="GO:0042773">
    <property type="term" value="P:ATP synthesis coupled electron transport"/>
    <property type="evidence" value="ECO:0007669"/>
    <property type="project" value="InterPro"/>
</dbReference>
<comment type="subcellular location">
    <subcellularLocation>
        <location evidence="1">Membrane</location>
        <topology evidence="1">Multi-pass membrane protein</topology>
    </subcellularLocation>
</comment>
<dbReference type="PRINTS" id="PR01434">
    <property type="entry name" value="NADHDHGNASE5"/>
</dbReference>
<feature type="transmembrane region" description="Helical" evidence="8">
    <location>
        <begin position="270"/>
        <end position="287"/>
    </location>
</feature>
<feature type="transmembrane region" description="Helical" evidence="8">
    <location>
        <begin position="354"/>
        <end position="380"/>
    </location>
</feature>
<evidence type="ECO:0000259" key="11">
    <source>
        <dbReference type="Pfam" id="PF00662"/>
    </source>
</evidence>
<feature type="transmembrane region" description="Helical" evidence="8">
    <location>
        <begin position="169"/>
        <end position="189"/>
    </location>
</feature>
<keyword evidence="8" id="KW-0813">Transport</keyword>
<feature type="transmembrane region" description="Helical" evidence="8">
    <location>
        <begin position="27"/>
        <end position="49"/>
    </location>
</feature>
<evidence type="ECO:0000259" key="10">
    <source>
        <dbReference type="Pfam" id="PF00361"/>
    </source>
</evidence>
<feature type="signal peptide" evidence="9">
    <location>
        <begin position="1"/>
        <end position="17"/>
    </location>
</feature>
<dbReference type="InterPro" id="IPR018393">
    <property type="entry name" value="NADHpl_OxRdtase_5_subgr"/>
</dbReference>
<feature type="transmembrane region" description="Helical" evidence="8">
    <location>
        <begin position="136"/>
        <end position="157"/>
    </location>
</feature>
<dbReference type="EMBL" id="KP696389">
    <property type="protein sequence ID" value="AJN90471.1"/>
    <property type="molecule type" value="Genomic_DNA"/>
</dbReference>
<keyword evidence="5 8" id="KW-1133">Transmembrane helix</keyword>
<feature type="transmembrane region" description="Helical" evidence="8">
    <location>
        <begin position="209"/>
        <end position="232"/>
    </location>
</feature>
<feature type="transmembrane region" description="Helical" evidence="8">
    <location>
        <begin position="480"/>
        <end position="504"/>
    </location>
</feature>
<dbReference type="GO" id="GO:0015990">
    <property type="term" value="P:electron transport coupled proton transport"/>
    <property type="evidence" value="ECO:0007669"/>
    <property type="project" value="TreeGrafter"/>
</dbReference>
<evidence type="ECO:0000256" key="5">
    <source>
        <dbReference type="ARBA" id="ARBA00022989"/>
    </source>
</evidence>
<feature type="transmembrane region" description="Helical" evidence="8">
    <location>
        <begin position="85"/>
        <end position="105"/>
    </location>
</feature>
<dbReference type="AlphaFoldDB" id="A0A0C5C0Q8"/>
<feature type="transmembrane region" description="Helical" evidence="8">
    <location>
        <begin position="324"/>
        <end position="342"/>
    </location>
</feature>
<dbReference type="PANTHER" id="PTHR42829:SF2">
    <property type="entry name" value="NADH-UBIQUINONE OXIDOREDUCTASE CHAIN 5"/>
    <property type="match status" value="1"/>
</dbReference>
<comment type="function">
    <text evidence="8">Core subunit of the mitochondrial membrane respiratory chain NADH dehydrogenase (Complex I) which catalyzes electron transfer from NADH through the respiratory chain, using ubiquinone as an electron acceptor. Essential for the catalytic activity and assembly of complex I.</text>
</comment>
<proteinExistence type="inferred from homology"/>
<dbReference type="GO" id="GO:0003954">
    <property type="term" value="F:NADH dehydrogenase activity"/>
    <property type="evidence" value="ECO:0007669"/>
    <property type="project" value="TreeGrafter"/>
</dbReference>
<keyword evidence="7 8" id="KW-0472">Membrane</keyword>
<evidence type="ECO:0000256" key="9">
    <source>
        <dbReference type="SAM" id="SignalP"/>
    </source>
</evidence>
<gene>
    <name evidence="12" type="primary">nad5</name>
</gene>
<evidence type="ECO:0000256" key="4">
    <source>
        <dbReference type="ARBA" id="ARBA00022967"/>
    </source>
</evidence>
<dbReference type="PANTHER" id="PTHR42829">
    <property type="entry name" value="NADH-UBIQUINONE OXIDOREDUCTASE CHAIN 5"/>
    <property type="match status" value="1"/>
</dbReference>
<feature type="domain" description="NADH-Ubiquinone oxidoreductase (complex I) chain 5 N-terminal" evidence="11">
    <location>
        <begin position="66"/>
        <end position="116"/>
    </location>
</feature>
<geneLocation type="mitochondrion" evidence="12"/>
<dbReference type="EC" id="7.1.1.2" evidence="8"/>
<feature type="transmembrane region" description="Helical" evidence="8">
    <location>
        <begin position="294"/>
        <end position="312"/>
    </location>
</feature>
<dbReference type="Pfam" id="PF00662">
    <property type="entry name" value="Proton_antipo_N"/>
    <property type="match status" value="1"/>
</dbReference>
<evidence type="ECO:0000256" key="2">
    <source>
        <dbReference type="ARBA" id="ARBA00008200"/>
    </source>
</evidence>
<evidence type="ECO:0000256" key="1">
    <source>
        <dbReference type="ARBA" id="ARBA00004141"/>
    </source>
</evidence>
<keyword evidence="9" id="KW-0732">Signal</keyword>
<dbReference type="GeneID" id="23631537"/>
<feature type="transmembrane region" description="Helical" evidence="8">
    <location>
        <begin position="406"/>
        <end position="427"/>
    </location>
</feature>
<evidence type="ECO:0000256" key="3">
    <source>
        <dbReference type="ARBA" id="ARBA00022692"/>
    </source>
</evidence>
<name>A0A0C5C0Q8_9CHLO</name>